<protein>
    <recommendedName>
        <fullName evidence="1">L,D-TPase catalytic domain-containing protein</fullName>
    </recommendedName>
</protein>
<accession>A0A1Y1QPJ7</accession>
<dbReference type="GO" id="GO:0016740">
    <property type="term" value="F:transferase activity"/>
    <property type="evidence" value="ECO:0007669"/>
    <property type="project" value="InterPro"/>
</dbReference>
<dbReference type="PANTHER" id="PTHR38589:SF1">
    <property type="entry name" value="BLR0621 PROTEIN"/>
    <property type="match status" value="1"/>
</dbReference>
<feature type="domain" description="L,D-TPase catalytic" evidence="1">
    <location>
        <begin position="62"/>
        <end position="208"/>
    </location>
</feature>
<organism evidence="2 3">
    <name type="scientific">Thiothrix lacustris</name>
    <dbReference type="NCBI Taxonomy" id="525917"/>
    <lineage>
        <taxon>Bacteria</taxon>
        <taxon>Pseudomonadati</taxon>
        <taxon>Pseudomonadota</taxon>
        <taxon>Gammaproteobacteria</taxon>
        <taxon>Thiotrichales</taxon>
        <taxon>Thiotrichaceae</taxon>
        <taxon>Thiothrix</taxon>
    </lineage>
</organism>
<evidence type="ECO:0000313" key="3">
    <source>
        <dbReference type="Proteomes" id="UP000192491"/>
    </source>
</evidence>
<dbReference type="InterPro" id="IPR005490">
    <property type="entry name" value="LD_TPept_cat_dom"/>
</dbReference>
<evidence type="ECO:0000259" key="1">
    <source>
        <dbReference type="Pfam" id="PF03734"/>
    </source>
</evidence>
<dbReference type="PANTHER" id="PTHR38589">
    <property type="entry name" value="BLR0621 PROTEIN"/>
    <property type="match status" value="1"/>
</dbReference>
<evidence type="ECO:0000313" key="2">
    <source>
        <dbReference type="EMBL" id="OQX10796.1"/>
    </source>
</evidence>
<dbReference type="EMBL" id="MTEJ01000104">
    <property type="protein sequence ID" value="OQX10796.1"/>
    <property type="molecule type" value="Genomic_DNA"/>
</dbReference>
<proteinExistence type="predicted"/>
<reference evidence="2 3" key="1">
    <citation type="submission" date="2017-01" db="EMBL/GenBank/DDBJ databases">
        <title>Novel large sulfur bacteria in the metagenomes of groundwater-fed chemosynthetic microbial mats in the Lake Huron basin.</title>
        <authorList>
            <person name="Sharrar A.M."/>
            <person name="Flood B.E."/>
            <person name="Bailey J.V."/>
            <person name="Jones D.S."/>
            <person name="Biddanda B."/>
            <person name="Ruberg S.A."/>
            <person name="Marcus D.N."/>
            <person name="Dick G.J."/>
        </authorList>
    </citation>
    <scope>NUCLEOTIDE SEQUENCE [LARGE SCALE GENOMIC DNA]</scope>
    <source>
        <strain evidence="2">A8</strain>
    </source>
</reference>
<name>A0A1Y1QPJ7_9GAMM</name>
<dbReference type="Pfam" id="PF03734">
    <property type="entry name" value="YkuD"/>
    <property type="match status" value="1"/>
</dbReference>
<gene>
    <name evidence="2" type="ORF">BWK73_19405</name>
</gene>
<sequence length="231" mass="25754">MESQIDRLKLPAATTQLLLVTATDWETSTASLRRLERRYGHWQYVGDSILVRVGRNGLGWGVGLHIDGVSGTQKVEGDGKAPAGIFALGTVFGYADKLPITLKMPYRIAGERDYFIDAADSPDYNRWRTLTQTQVNDPKQHWSSFERMRRLDHQYEYGLIVGHNLLPTIAGRGSAIFLHVWLNPETPTSGCTAMAADDLREVLAWLSLSANPLLIQAPRDAVATLQFQGFQ</sequence>
<dbReference type="Proteomes" id="UP000192491">
    <property type="component" value="Unassembled WGS sequence"/>
</dbReference>
<comment type="caution">
    <text evidence="2">The sequence shown here is derived from an EMBL/GenBank/DDBJ whole genome shotgun (WGS) entry which is preliminary data.</text>
</comment>
<dbReference type="AlphaFoldDB" id="A0A1Y1QPJ7"/>